<dbReference type="Pfam" id="PF01322">
    <property type="entry name" value="Cytochrom_C_2"/>
    <property type="match status" value="1"/>
</dbReference>
<keyword evidence="8" id="KW-0732">Signal</keyword>
<dbReference type="EMBL" id="QJKB01000003">
    <property type="protein sequence ID" value="PXX44048.1"/>
    <property type="molecule type" value="Genomic_DNA"/>
</dbReference>
<keyword evidence="3 6" id="KW-0479">Metal-binding</keyword>
<keyword evidence="5 6" id="KW-0408">Iron</keyword>
<dbReference type="AlphaFoldDB" id="A0A318JU86"/>
<dbReference type="RefSeq" id="WP_170133499.1">
    <property type="nucleotide sequence ID" value="NZ_QJKB01000003.1"/>
</dbReference>
<evidence type="ECO:0000256" key="1">
    <source>
        <dbReference type="ARBA" id="ARBA00022448"/>
    </source>
</evidence>
<evidence type="ECO:0000313" key="10">
    <source>
        <dbReference type="Proteomes" id="UP000247792"/>
    </source>
</evidence>
<keyword evidence="10" id="KW-1185">Reference proteome</keyword>
<dbReference type="GO" id="GO:0020037">
    <property type="term" value="F:heme binding"/>
    <property type="evidence" value="ECO:0007669"/>
    <property type="project" value="InterPro"/>
</dbReference>
<accession>A0A318JU86</accession>
<feature type="binding site" description="covalent" evidence="7">
    <location>
        <position position="151"/>
    </location>
    <ligand>
        <name>heme c</name>
        <dbReference type="ChEBI" id="CHEBI:61717"/>
    </ligand>
</feature>
<dbReference type="SUPFAM" id="SSF47175">
    <property type="entry name" value="Cytochromes"/>
    <property type="match status" value="1"/>
</dbReference>
<keyword evidence="4" id="KW-0249">Electron transport</keyword>
<feature type="binding site" description="axial binding residue" evidence="6">
    <location>
        <position position="152"/>
    </location>
    <ligand>
        <name>heme c</name>
        <dbReference type="ChEBI" id="CHEBI:61717"/>
    </ligand>
    <ligandPart>
        <name>Fe</name>
        <dbReference type="ChEBI" id="CHEBI:18248"/>
    </ligandPart>
</feature>
<dbReference type="PIRSF" id="PIRSF000027">
    <property type="entry name" value="Cytc_c_prime"/>
    <property type="match status" value="1"/>
</dbReference>
<feature type="chain" id="PRO_5016412499" evidence="8">
    <location>
        <begin position="27"/>
        <end position="159"/>
    </location>
</feature>
<evidence type="ECO:0000256" key="4">
    <source>
        <dbReference type="ARBA" id="ARBA00022982"/>
    </source>
</evidence>
<dbReference type="GO" id="GO:0022900">
    <property type="term" value="P:electron transport chain"/>
    <property type="evidence" value="ECO:0007669"/>
    <property type="project" value="InterPro"/>
</dbReference>
<evidence type="ECO:0000256" key="5">
    <source>
        <dbReference type="ARBA" id="ARBA00023004"/>
    </source>
</evidence>
<evidence type="ECO:0000313" key="9">
    <source>
        <dbReference type="EMBL" id="PXX44048.1"/>
    </source>
</evidence>
<feature type="signal peptide" evidence="8">
    <location>
        <begin position="1"/>
        <end position="26"/>
    </location>
</feature>
<name>A0A318JU86_9BURK</name>
<dbReference type="InterPro" id="IPR010980">
    <property type="entry name" value="Cyt_c/b562"/>
</dbReference>
<reference evidence="9 10" key="1">
    <citation type="submission" date="2018-05" db="EMBL/GenBank/DDBJ databases">
        <title>Genomic Encyclopedia of Type Strains, Phase IV (KMG-IV): sequencing the most valuable type-strain genomes for metagenomic binning, comparative biology and taxonomic classification.</title>
        <authorList>
            <person name="Goeker M."/>
        </authorList>
    </citation>
    <scope>NUCLEOTIDE SEQUENCE [LARGE SCALE GENOMIC DNA]</scope>
    <source>
        <strain evidence="9 10">DSM 19792</strain>
    </source>
</reference>
<comment type="PTM">
    <text evidence="7">Binds 1 heme group per subunit.</text>
</comment>
<organism evidence="9 10">
    <name type="scientific">Undibacterium pigrum</name>
    <dbReference type="NCBI Taxonomy" id="401470"/>
    <lineage>
        <taxon>Bacteria</taxon>
        <taxon>Pseudomonadati</taxon>
        <taxon>Pseudomonadota</taxon>
        <taxon>Betaproteobacteria</taxon>
        <taxon>Burkholderiales</taxon>
        <taxon>Oxalobacteraceae</taxon>
        <taxon>Undibacterium</taxon>
    </lineage>
</organism>
<dbReference type="InterPro" id="IPR012127">
    <property type="entry name" value="Cyt_c_prime"/>
</dbReference>
<dbReference type="GO" id="GO:0009055">
    <property type="term" value="F:electron transfer activity"/>
    <property type="evidence" value="ECO:0007669"/>
    <property type="project" value="InterPro"/>
</dbReference>
<dbReference type="PROSITE" id="PS51009">
    <property type="entry name" value="CYTCII"/>
    <property type="match status" value="1"/>
</dbReference>
<proteinExistence type="predicted"/>
<protein>
    <submittedName>
        <fullName evidence="9">Cytochrome c556</fullName>
    </submittedName>
</protein>
<dbReference type="Gene3D" id="1.20.120.10">
    <property type="entry name" value="Cytochrome c/b562"/>
    <property type="match status" value="1"/>
</dbReference>
<keyword evidence="1" id="KW-0813">Transport</keyword>
<comment type="caution">
    <text evidence="9">The sequence shown here is derived from an EMBL/GenBank/DDBJ whole genome shotgun (WGS) entry which is preliminary data.</text>
</comment>
<feature type="binding site" description="covalent" evidence="7">
    <location>
        <position position="148"/>
    </location>
    <ligand>
        <name>heme c</name>
        <dbReference type="ChEBI" id="CHEBI:61717"/>
    </ligand>
</feature>
<sequence>MKKTTSKVLLGLSAATVLIASTSVLAQQTPKPETLIKWRQSAYQVIGWNSGRIKSSLEGQYNKEEVIKAANTIAVLSNAGLGALFPAGTEQGKGWHDTAVKPELFKDGKRVGELAANFSKEANELAKLALAGDPAAVKEQYGKLTRTCKACHDDFKVSN</sequence>
<evidence type="ECO:0000256" key="3">
    <source>
        <dbReference type="ARBA" id="ARBA00022723"/>
    </source>
</evidence>
<gene>
    <name evidence="9" type="ORF">DFR42_103317</name>
</gene>
<dbReference type="GO" id="GO:0005506">
    <property type="term" value="F:iron ion binding"/>
    <property type="evidence" value="ECO:0007669"/>
    <property type="project" value="InterPro"/>
</dbReference>
<evidence type="ECO:0000256" key="8">
    <source>
        <dbReference type="SAM" id="SignalP"/>
    </source>
</evidence>
<keyword evidence="2 7" id="KW-0349">Heme</keyword>
<evidence type="ECO:0000256" key="6">
    <source>
        <dbReference type="PIRSR" id="PIRSR000027-1"/>
    </source>
</evidence>
<dbReference type="Proteomes" id="UP000247792">
    <property type="component" value="Unassembled WGS sequence"/>
</dbReference>
<evidence type="ECO:0000256" key="7">
    <source>
        <dbReference type="PIRSR" id="PIRSR000027-2"/>
    </source>
</evidence>
<evidence type="ECO:0000256" key="2">
    <source>
        <dbReference type="ARBA" id="ARBA00022617"/>
    </source>
</evidence>
<dbReference type="GO" id="GO:0042597">
    <property type="term" value="C:periplasmic space"/>
    <property type="evidence" value="ECO:0007669"/>
    <property type="project" value="InterPro"/>
</dbReference>
<dbReference type="InterPro" id="IPR002321">
    <property type="entry name" value="Cyt_c_II"/>
</dbReference>